<accession>A0AA40DQH8</accession>
<dbReference type="SUPFAM" id="SSF54373">
    <property type="entry name" value="FAD-linked reductases, C-terminal domain"/>
    <property type="match status" value="1"/>
</dbReference>
<organism evidence="2 3">
    <name type="scientific">Lasiosphaeria miniovina</name>
    <dbReference type="NCBI Taxonomy" id="1954250"/>
    <lineage>
        <taxon>Eukaryota</taxon>
        <taxon>Fungi</taxon>
        <taxon>Dikarya</taxon>
        <taxon>Ascomycota</taxon>
        <taxon>Pezizomycotina</taxon>
        <taxon>Sordariomycetes</taxon>
        <taxon>Sordariomycetidae</taxon>
        <taxon>Sordariales</taxon>
        <taxon>Lasiosphaeriaceae</taxon>
        <taxon>Lasiosphaeria</taxon>
    </lineage>
</organism>
<dbReference type="AlphaFoldDB" id="A0AA40DQH8"/>
<evidence type="ECO:0000259" key="1">
    <source>
        <dbReference type="Pfam" id="PF05199"/>
    </source>
</evidence>
<sequence length="105" mass="10958">MLSPIVGDLSAVILNPFSRGSVTISSANIADPPVLDMGWLTDTVDPEAAVAAFKRLREAWSAPATNAVKVGGETRRGPAVQSNADIPAWVRANAIRSGTPRPPTP</sequence>
<protein>
    <recommendedName>
        <fullName evidence="1">Glucose-methanol-choline oxidoreductase C-terminal domain-containing protein</fullName>
    </recommendedName>
</protein>
<reference evidence="2" key="1">
    <citation type="submission" date="2023-06" db="EMBL/GenBank/DDBJ databases">
        <title>Genome-scale phylogeny and comparative genomics of the fungal order Sordariales.</title>
        <authorList>
            <consortium name="Lawrence Berkeley National Laboratory"/>
            <person name="Hensen N."/>
            <person name="Bonometti L."/>
            <person name="Westerberg I."/>
            <person name="Brannstrom I.O."/>
            <person name="Guillou S."/>
            <person name="Cros-Aarteil S."/>
            <person name="Calhoun S."/>
            <person name="Haridas S."/>
            <person name="Kuo A."/>
            <person name="Mondo S."/>
            <person name="Pangilinan J."/>
            <person name="Riley R."/>
            <person name="LaButti K."/>
            <person name="Andreopoulos B."/>
            <person name="Lipzen A."/>
            <person name="Chen C."/>
            <person name="Yanf M."/>
            <person name="Daum C."/>
            <person name="Ng V."/>
            <person name="Clum A."/>
            <person name="Steindorff A."/>
            <person name="Ohm R."/>
            <person name="Martin F."/>
            <person name="Silar P."/>
            <person name="Natvig D."/>
            <person name="Lalanne C."/>
            <person name="Gautier V."/>
            <person name="Ament-velasquez S.L."/>
            <person name="Kruys A."/>
            <person name="Hutchinson M.I."/>
            <person name="Powell A.J."/>
            <person name="Barry K."/>
            <person name="Miller A.N."/>
            <person name="Grigoriev I.V."/>
            <person name="Debuchy R."/>
            <person name="Gladieux P."/>
            <person name="Thoren M.H."/>
            <person name="Johannesson H."/>
        </authorList>
    </citation>
    <scope>NUCLEOTIDE SEQUENCE</scope>
    <source>
        <strain evidence="2">SMH2392-1A</strain>
    </source>
</reference>
<dbReference type="GeneID" id="85328814"/>
<dbReference type="Proteomes" id="UP001172101">
    <property type="component" value="Unassembled WGS sequence"/>
</dbReference>
<proteinExistence type="predicted"/>
<feature type="domain" description="Glucose-methanol-choline oxidoreductase C-terminal" evidence="1">
    <location>
        <begin position="16"/>
        <end position="95"/>
    </location>
</feature>
<dbReference type="GO" id="GO:0016614">
    <property type="term" value="F:oxidoreductase activity, acting on CH-OH group of donors"/>
    <property type="evidence" value="ECO:0007669"/>
    <property type="project" value="InterPro"/>
</dbReference>
<name>A0AA40DQH8_9PEZI</name>
<evidence type="ECO:0000313" key="3">
    <source>
        <dbReference type="Proteomes" id="UP001172101"/>
    </source>
</evidence>
<dbReference type="Gene3D" id="3.30.560.10">
    <property type="entry name" value="Glucose Oxidase, domain 3"/>
    <property type="match status" value="1"/>
</dbReference>
<dbReference type="Pfam" id="PF05199">
    <property type="entry name" value="GMC_oxred_C"/>
    <property type="match status" value="1"/>
</dbReference>
<comment type="caution">
    <text evidence="2">The sequence shown here is derived from an EMBL/GenBank/DDBJ whole genome shotgun (WGS) entry which is preliminary data.</text>
</comment>
<dbReference type="InterPro" id="IPR007867">
    <property type="entry name" value="GMC_OxRtase_C"/>
</dbReference>
<keyword evidence="3" id="KW-1185">Reference proteome</keyword>
<evidence type="ECO:0000313" key="2">
    <source>
        <dbReference type="EMBL" id="KAK0712369.1"/>
    </source>
</evidence>
<dbReference type="RefSeq" id="XP_060293692.1">
    <property type="nucleotide sequence ID" value="XM_060445544.1"/>
</dbReference>
<dbReference type="EMBL" id="JAUIRO010000005">
    <property type="protein sequence ID" value="KAK0712369.1"/>
    <property type="molecule type" value="Genomic_DNA"/>
</dbReference>
<gene>
    <name evidence="2" type="ORF">B0T26DRAFT_752612</name>
</gene>